<dbReference type="EMBL" id="FZMP01000178">
    <property type="protein sequence ID" value="SNQ61380.1"/>
    <property type="molecule type" value="Genomic_DNA"/>
</dbReference>
<sequence length="236" mass="26587">MKLAALISGGKDSSFAIYRALQEGHIVTDLVTIKPQSEDSYMFHSANIHLTELISRACGIPLTSKTSSGEKEKELDDLRNALRSVKVDGVAVGAIESQYQASRVIRICDELGLKMYAPLWHKEPEPLLREMIKCMDIRMVKVAAGGMDELWLGRRFDEKLIEDLKALNRKYRIHIMGEGGEYETLVLDAPYYKKRINLIKTENVWMRDHGVLKVIKAELGEKQKYSGISTASSTSL</sequence>
<dbReference type="PANTHER" id="PTHR12196:SF2">
    <property type="entry name" value="DIPHTHINE--AMMONIA LIGASE"/>
    <property type="match status" value="1"/>
</dbReference>
<dbReference type="InterPro" id="IPR002761">
    <property type="entry name" value="Diphthami_syn_dom"/>
</dbReference>
<dbReference type="STRING" id="1392998.ANME2D_02688"/>
<dbReference type="NCBIfam" id="TIGR03679">
    <property type="entry name" value="arCOG00187"/>
    <property type="match status" value="1"/>
</dbReference>
<protein>
    <recommendedName>
        <fullName evidence="1">Diphthamide synthase domain-containing protein</fullName>
    </recommendedName>
</protein>
<proteinExistence type="predicted"/>
<dbReference type="FunFam" id="3.40.50.620:FF:000145">
    <property type="entry name" value="ATP-binding domain containing protein"/>
    <property type="match status" value="1"/>
</dbReference>
<evidence type="ECO:0000313" key="3">
    <source>
        <dbReference type="Proteomes" id="UP000218615"/>
    </source>
</evidence>
<dbReference type="NCBIfam" id="TIGR00289">
    <property type="entry name" value="TIGR00289 family protein"/>
    <property type="match status" value="1"/>
</dbReference>
<dbReference type="RefSeq" id="WP_096206074.1">
    <property type="nucleotide sequence ID" value="NZ_FZMP01000178.1"/>
</dbReference>
<dbReference type="SUPFAM" id="SSF52402">
    <property type="entry name" value="Adenine nucleotide alpha hydrolases-like"/>
    <property type="match status" value="1"/>
</dbReference>
<dbReference type="Gene3D" id="3.90.1490.10">
    <property type="entry name" value="putative n-type atp pyrophosphatase, domain 2"/>
    <property type="match status" value="1"/>
</dbReference>
<reference evidence="3" key="1">
    <citation type="submission" date="2017-06" db="EMBL/GenBank/DDBJ databases">
        <authorList>
            <person name="Cremers G."/>
        </authorList>
    </citation>
    <scope>NUCLEOTIDE SEQUENCE [LARGE SCALE GENOMIC DNA]</scope>
</reference>
<dbReference type="InterPro" id="IPR030662">
    <property type="entry name" value="DPH6/MJ0570"/>
</dbReference>
<dbReference type="Proteomes" id="UP000218615">
    <property type="component" value="Unassembled WGS sequence"/>
</dbReference>
<dbReference type="AlphaFoldDB" id="A0A284VQ10"/>
<keyword evidence="3" id="KW-1185">Reference proteome</keyword>
<dbReference type="PANTHER" id="PTHR12196">
    <property type="entry name" value="DOMAIN OF UNKNOWN FUNCTION 71 DUF71 -CONTAINING PROTEIN"/>
    <property type="match status" value="1"/>
</dbReference>
<evidence type="ECO:0000259" key="1">
    <source>
        <dbReference type="Pfam" id="PF01902"/>
    </source>
</evidence>
<dbReference type="InterPro" id="IPR014729">
    <property type="entry name" value="Rossmann-like_a/b/a_fold"/>
</dbReference>
<accession>A0A284VQ10</accession>
<evidence type="ECO:0000313" key="2">
    <source>
        <dbReference type="EMBL" id="SNQ61380.1"/>
    </source>
</evidence>
<dbReference type="OrthoDB" id="372052at2157"/>
<gene>
    <name evidence="2" type="ORF">MNV_330048</name>
</gene>
<feature type="domain" description="Diphthamide synthase" evidence="1">
    <location>
        <begin position="1"/>
        <end position="217"/>
    </location>
</feature>
<dbReference type="CDD" id="cd01994">
    <property type="entry name" value="AANH_PF0828-like"/>
    <property type="match status" value="1"/>
</dbReference>
<dbReference type="Gene3D" id="3.40.50.620">
    <property type="entry name" value="HUPs"/>
    <property type="match status" value="1"/>
</dbReference>
<dbReference type="NCBIfam" id="TIGR00290">
    <property type="entry name" value="MJ0570_dom"/>
    <property type="match status" value="1"/>
</dbReference>
<dbReference type="InterPro" id="IPR005237">
    <property type="entry name" value="MJ0570"/>
</dbReference>
<organism evidence="2 3">
    <name type="scientific">Candidatus Methanoperedens nitratireducens</name>
    <dbReference type="NCBI Taxonomy" id="1392998"/>
    <lineage>
        <taxon>Archaea</taxon>
        <taxon>Methanobacteriati</taxon>
        <taxon>Methanobacteriota</taxon>
        <taxon>Stenosarchaea group</taxon>
        <taxon>Methanomicrobia</taxon>
        <taxon>Methanosarcinales</taxon>
        <taxon>ANME-2 cluster</taxon>
        <taxon>Candidatus Methanoperedentaceae</taxon>
        <taxon>Candidatus Methanoperedens</taxon>
    </lineage>
</organism>
<dbReference type="InterPro" id="IPR022427">
    <property type="entry name" value="MJ0570_ATP-bd"/>
</dbReference>
<dbReference type="GO" id="GO:0017183">
    <property type="term" value="P:protein histidyl modification to diphthamide"/>
    <property type="evidence" value="ECO:0007669"/>
    <property type="project" value="TreeGrafter"/>
</dbReference>
<dbReference type="Pfam" id="PF01902">
    <property type="entry name" value="Diphthami_syn_2"/>
    <property type="match status" value="1"/>
</dbReference>
<name>A0A284VQ10_9EURY</name>
<dbReference type="PIRSF" id="PIRSF039123">
    <property type="entry name" value="Diphthamide_synthase"/>
    <property type="match status" value="1"/>
</dbReference>
<dbReference type="GO" id="GO:0017178">
    <property type="term" value="F:diphthine-ammonia ligase activity"/>
    <property type="evidence" value="ECO:0007669"/>
    <property type="project" value="TreeGrafter"/>
</dbReference>